<evidence type="ECO:0000313" key="2">
    <source>
        <dbReference type="Proteomes" id="UP000824469"/>
    </source>
</evidence>
<dbReference type="AlphaFoldDB" id="A0AA38KRG9"/>
<protein>
    <recommendedName>
        <fullName evidence="3">Copia protein</fullName>
    </recommendedName>
</protein>
<dbReference type="Proteomes" id="UP000824469">
    <property type="component" value="Unassembled WGS sequence"/>
</dbReference>
<name>A0AA38KRG9_TAXCH</name>
<organism evidence="1 2">
    <name type="scientific">Taxus chinensis</name>
    <name type="common">Chinese yew</name>
    <name type="synonym">Taxus wallichiana var. chinensis</name>
    <dbReference type="NCBI Taxonomy" id="29808"/>
    <lineage>
        <taxon>Eukaryota</taxon>
        <taxon>Viridiplantae</taxon>
        <taxon>Streptophyta</taxon>
        <taxon>Embryophyta</taxon>
        <taxon>Tracheophyta</taxon>
        <taxon>Spermatophyta</taxon>
        <taxon>Pinopsida</taxon>
        <taxon>Pinidae</taxon>
        <taxon>Conifers II</taxon>
        <taxon>Cupressales</taxon>
        <taxon>Taxaceae</taxon>
        <taxon>Taxus</taxon>
    </lineage>
</organism>
<reference evidence="1 2" key="1">
    <citation type="journal article" date="2021" name="Nat. Plants">
        <title>The Taxus genome provides insights into paclitaxel biosynthesis.</title>
        <authorList>
            <person name="Xiong X."/>
            <person name="Gou J."/>
            <person name="Liao Q."/>
            <person name="Li Y."/>
            <person name="Zhou Q."/>
            <person name="Bi G."/>
            <person name="Li C."/>
            <person name="Du R."/>
            <person name="Wang X."/>
            <person name="Sun T."/>
            <person name="Guo L."/>
            <person name="Liang H."/>
            <person name="Lu P."/>
            <person name="Wu Y."/>
            <person name="Zhang Z."/>
            <person name="Ro D.K."/>
            <person name="Shang Y."/>
            <person name="Huang S."/>
            <person name="Yan J."/>
        </authorList>
    </citation>
    <scope>NUCLEOTIDE SEQUENCE [LARGE SCALE GENOMIC DNA]</scope>
    <source>
        <strain evidence="1">Ta-2019</strain>
    </source>
</reference>
<comment type="caution">
    <text evidence="1">The sequence shown here is derived from an EMBL/GenBank/DDBJ whole genome shotgun (WGS) entry which is preliminary data.</text>
</comment>
<proteinExistence type="predicted"/>
<feature type="non-terminal residue" evidence="1">
    <location>
        <position position="77"/>
    </location>
</feature>
<dbReference type="EMBL" id="JAHRHJ020000007">
    <property type="protein sequence ID" value="KAH9308241.1"/>
    <property type="molecule type" value="Genomic_DNA"/>
</dbReference>
<dbReference type="CDD" id="cd09272">
    <property type="entry name" value="RNase_HI_RT_Ty1"/>
    <property type="match status" value="1"/>
</dbReference>
<dbReference type="OMA" id="FDIQICI"/>
<evidence type="ECO:0008006" key="3">
    <source>
        <dbReference type="Google" id="ProtNLM"/>
    </source>
</evidence>
<keyword evidence="2" id="KW-1185">Reference proteome</keyword>
<evidence type="ECO:0000313" key="1">
    <source>
        <dbReference type="EMBL" id="KAH9308241.1"/>
    </source>
</evidence>
<gene>
    <name evidence="1" type="ORF">KI387_036152</name>
</gene>
<sequence length="77" mass="9124">MWLKMLLEEMNMEVKGSTPLMFDIQICISLANNPVQHQRMKHIEIHMHFIRDKVLSGDIDLQYFPNEDPIVDLFINP</sequence>
<accession>A0AA38KRG9</accession>